<evidence type="ECO:0000313" key="2">
    <source>
        <dbReference type="Proteomes" id="UP000714380"/>
    </source>
</evidence>
<reference evidence="1 2" key="1">
    <citation type="submission" date="2020-12" db="EMBL/GenBank/DDBJ databases">
        <title>Novel Thalassolituus-related marine hydrocarbonoclastic bacteria mediated algae-derived hydrocarbons mineralization in twilight zone of the northern South China Sea.</title>
        <authorList>
            <person name="Dong C."/>
        </authorList>
    </citation>
    <scope>NUCLEOTIDE SEQUENCE [LARGE SCALE GENOMIC DNA]</scope>
    <source>
        <strain evidence="1 2">IMCC1826</strain>
    </source>
</reference>
<name>A0ABS7ZUV8_9GAMM</name>
<gene>
    <name evidence="1" type="ORF">I9W95_17355</name>
</gene>
<dbReference type="RefSeq" id="WP_225677237.1">
    <property type="nucleotide sequence ID" value="NZ_JAEDAH010000105.1"/>
</dbReference>
<accession>A0ABS7ZUV8</accession>
<comment type="caution">
    <text evidence="1">The sequence shown here is derived from an EMBL/GenBank/DDBJ whole genome shotgun (WGS) entry which is preliminary data.</text>
</comment>
<organism evidence="1 2">
    <name type="scientific">Thalassolituus marinus</name>
    <dbReference type="NCBI Taxonomy" id="671053"/>
    <lineage>
        <taxon>Bacteria</taxon>
        <taxon>Pseudomonadati</taxon>
        <taxon>Pseudomonadota</taxon>
        <taxon>Gammaproteobacteria</taxon>
        <taxon>Oceanospirillales</taxon>
        <taxon>Oceanospirillaceae</taxon>
        <taxon>Thalassolituus</taxon>
    </lineage>
</organism>
<protein>
    <submittedName>
        <fullName evidence="1">Uncharacterized protein</fullName>
    </submittedName>
</protein>
<proteinExistence type="predicted"/>
<evidence type="ECO:0000313" key="1">
    <source>
        <dbReference type="EMBL" id="MCA6065367.1"/>
    </source>
</evidence>
<dbReference type="EMBL" id="JAEDAH010000105">
    <property type="protein sequence ID" value="MCA6065367.1"/>
    <property type="molecule type" value="Genomic_DNA"/>
</dbReference>
<dbReference type="Proteomes" id="UP000714380">
    <property type="component" value="Unassembled WGS sequence"/>
</dbReference>
<keyword evidence="2" id="KW-1185">Reference proteome</keyword>
<sequence length="127" mass="14638">MNSIGIFWLYKDTVFGHASSIQNGFQGVAGLVDAHETHVECWDNNQSFRHIFPELAHCEYQDIPRGRVLYQTQTRKFLVYLDRSLMNPANKALIAAFFGFKVAQADWKADLHYTTDTDTLRHLFSPD</sequence>